<accession>A6UU50</accession>
<sequence>MAKATFGINENIVSLLCYLIWPISGLVIFLVEKENKFVRFHAVQSIIVWIAGAIITTIISGVGDILMLILWIFLMYKSYKGEYYKLPYIGDLSEKLIKKLIYKNII</sequence>
<dbReference type="PANTHER" id="PTHR36460:SF1">
    <property type="entry name" value="UPF0132 DOMAIN PROTEIN (AFU_ORTHOLOGUE AFUA_3G10255)"/>
    <property type="match status" value="1"/>
</dbReference>
<dbReference type="eggNOG" id="arCOG04344">
    <property type="taxonomic scope" value="Archaea"/>
</dbReference>
<keyword evidence="7" id="KW-1185">Reference proteome</keyword>
<dbReference type="STRING" id="419665.Maeo_0436"/>
<dbReference type="GO" id="GO:0016020">
    <property type="term" value="C:membrane"/>
    <property type="evidence" value="ECO:0007669"/>
    <property type="project" value="UniProtKB-SubCell"/>
</dbReference>
<evidence type="ECO:0000256" key="2">
    <source>
        <dbReference type="ARBA" id="ARBA00022692"/>
    </source>
</evidence>
<evidence type="ECO:0000256" key="1">
    <source>
        <dbReference type="ARBA" id="ARBA00004141"/>
    </source>
</evidence>
<protein>
    <recommendedName>
        <fullName evidence="8">DUF4870 domain-containing protein</fullName>
    </recommendedName>
</protein>
<dbReference type="InterPro" id="IPR019109">
    <property type="entry name" value="MamF_MmsF"/>
</dbReference>
<evidence type="ECO:0000313" key="7">
    <source>
        <dbReference type="Proteomes" id="UP000001106"/>
    </source>
</evidence>
<gene>
    <name evidence="6" type="ordered locus">Maeo_0436</name>
</gene>
<dbReference type="EMBL" id="CP000743">
    <property type="protein sequence ID" value="ABR56022.1"/>
    <property type="molecule type" value="Genomic_DNA"/>
</dbReference>
<dbReference type="KEGG" id="mae:Maeo_0436"/>
<evidence type="ECO:0000256" key="4">
    <source>
        <dbReference type="ARBA" id="ARBA00023136"/>
    </source>
</evidence>
<reference evidence="6" key="1">
    <citation type="submission" date="2007-06" db="EMBL/GenBank/DDBJ databases">
        <title>Complete sequence of Methanococcus aeolicus Nankai-3.</title>
        <authorList>
            <consortium name="US DOE Joint Genome Institute"/>
            <person name="Copeland A."/>
            <person name="Lucas S."/>
            <person name="Lapidus A."/>
            <person name="Barry K."/>
            <person name="Glavina del Rio T."/>
            <person name="Dalin E."/>
            <person name="Tice H."/>
            <person name="Pitluck S."/>
            <person name="Chain P."/>
            <person name="Malfatti S."/>
            <person name="Shin M."/>
            <person name="Vergez L."/>
            <person name="Schmutz J."/>
            <person name="Larimer F."/>
            <person name="Land M."/>
            <person name="Hauser L."/>
            <person name="Kyrpides N."/>
            <person name="Lykidis A."/>
            <person name="Sieprawska-Lupa M."/>
            <person name="Whitman W.B."/>
            <person name="Richardson P."/>
        </authorList>
    </citation>
    <scope>NUCLEOTIDE SEQUENCE [LARGE SCALE GENOMIC DNA]</scope>
    <source>
        <strain evidence="6">Nankai-3</strain>
    </source>
</reference>
<dbReference type="AlphaFoldDB" id="A6UU50"/>
<proteinExistence type="predicted"/>
<dbReference type="Proteomes" id="UP000001106">
    <property type="component" value="Chromosome"/>
</dbReference>
<dbReference type="PANTHER" id="PTHR36460">
    <property type="entry name" value="UPF0132 DOMAIN PROTEIN (AFU_ORTHOLOGUE AFUA_3G10255)"/>
    <property type="match status" value="1"/>
</dbReference>
<dbReference type="GeneID" id="5327651"/>
<name>A6UU50_META3</name>
<keyword evidence="2 5" id="KW-0812">Transmembrane</keyword>
<dbReference type="RefSeq" id="WP_011973154.1">
    <property type="nucleotide sequence ID" value="NC_009635.1"/>
</dbReference>
<evidence type="ECO:0000313" key="6">
    <source>
        <dbReference type="EMBL" id="ABR56022.1"/>
    </source>
</evidence>
<evidence type="ECO:0000256" key="5">
    <source>
        <dbReference type="SAM" id="Phobius"/>
    </source>
</evidence>
<dbReference type="OrthoDB" id="329551at2157"/>
<keyword evidence="3 5" id="KW-1133">Transmembrane helix</keyword>
<evidence type="ECO:0008006" key="8">
    <source>
        <dbReference type="Google" id="ProtNLM"/>
    </source>
</evidence>
<evidence type="ECO:0000256" key="3">
    <source>
        <dbReference type="ARBA" id="ARBA00022989"/>
    </source>
</evidence>
<dbReference type="Pfam" id="PF09685">
    <property type="entry name" value="MamF_MmsF"/>
    <property type="match status" value="1"/>
</dbReference>
<dbReference type="HOGENOM" id="CLU_095018_3_0_2"/>
<organism evidence="6 7">
    <name type="scientific">Methanococcus aeolicus (strain ATCC BAA-1280 / DSM 17508 / OCM 812 / Nankai-3)</name>
    <dbReference type="NCBI Taxonomy" id="419665"/>
    <lineage>
        <taxon>Archaea</taxon>
        <taxon>Methanobacteriati</taxon>
        <taxon>Methanobacteriota</taxon>
        <taxon>Methanomada group</taxon>
        <taxon>Methanococci</taxon>
        <taxon>Methanococcales</taxon>
        <taxon>Methanococcaceae</taxon>
        <taxon>Methanococcus</taxon>
    </lineage>
</organism>
<feature type="transmembrane region" description="Helical" evidence="5">
    <location>
        <begin position="12"/>
        <end position="31"/>
    </location>
</feature>
<feature type="transmembrane region" description="Helical" evidence="5">
    <location>
        <begin position="46"/>
        <end position="76"/>
    </location>
</feature>
<keyword evidence="4 5" id="KW-0472">Membrane</keyword>
<comment type="subcellular location">
    <subcellularLocation>
        <location evidence="1">Membrane</location>
        <topology evidence="1">Multi-pass membrane protein</topology>
    </subcellularLocation>
</comment>